<gene>
    <name evidence="3" type="primary">LOC113693109</name>
</gene>
<reference evidence="3" key="2">
    <citation type="submission" date="2025-08" db="UniProtKB">
        <authorList>
            <consortium name="RefSeq"/>
        </authorList>
    </citation>
    <scope>IDENTIFICATION</scope>
    <source>
        <tissue evidence="3">Leaves</tissue>
    </source>
</reference>
<proteinExistence type="predicted"/>
<evidence type="ECO:0000313" key="3">
    <source>
        <dbReference type="RefSeq" id="XP_027067488.1"/>
    </source>
</evidence>
<organism evidence="2 3">
    <name type="scientific">Coffea arabica</name>
    <name type="common">Arabian coffee</name>
    <dbReference type="NCBI Taxonomy" id="13443"/>
    <lineage>
        <taxon>Eukaryota</taxon>
        <taxon>Viridiplantae</taxon>
        <taxon>Streptophyta</taxon>
        <taxon>Embryophyta</taxon>
        <taxon>Tracheophyta</taxon>
        <taxon>Spermatophyta</taxon>
        <taxon>Magnoliopsida</taxon>
        <taxon>eudicotyledons</taxon>
        <taxon>Gunneridae</taxon>
        <taxon>Pentapetalae</taxon>
        <taxon>asterids</taxon>
        <taxon>lamiids</taxon>
        <taxon>Gentianales</taxon>
        <taxon>Rubiaceae</taxon>
        <taxon>Ixoroideae</taxon>
        <taxon>Gardenieae complex</taxon>
        <taxon>Bertiereae - Coffeeae clade</taxon>
        <taxon>Coffeeae</taxon>
        <taxon>Coffea</taxon>
    </lineage>
</organism>
<dbReference type="Pfam" id="PF13966">
    <property type="entry name" value="zf-RVT"/>
    <property type="match status" value="1"/>
</dbReference>
<dbReference type="InterPro" id="IPR026960">
    <property type="entry name" value="RVT-Znf"/>
</dbReference>
<dbReference type="OrthoDB" id="1306069at2759"/>
<dbReference type="AlphaFoldDB" id="A0A6P6SNN2"/>
<evidence type="ECO:0000313" key="2">
    <source>
        <dbReference type="Proteomes" id="UP001652660"/>
    </source>
</evidence>
<keyword evidence="2" id="KW-1185">Reference proteome</keyword>
<dbReference type="Proteomes" id="UP001652660">
    <property type="component" value="Chromosome 6c"/>
</dbReference>
<sequence length="283" mass="32098">MGSVMSPGRGGGVGFRRLREVYSAFSCKLWWSFRAGSSLWAEFMRAKYCKGLHPGQVEMRPHDSPAWRRMLNISRQVELSMVWLVNGGTCNFWFDNWMGSGALCLKTTATPGLNFKDFIANGVWDVNRLGQHVTQEQLHQILRYPVPSSESNDEVIWRLTASGKFTLASTFHDIRQAGNTSVLHSQVWHPQIPLKISFFMLRLLGDRLPLTAVLWRVGVQLASKCLCCPEGAAEQVEHVFSEGQVAQEVWDYFGRLCGVVRRGSTLRAWLMAWWMAAPRSDKC</sequence>
<feature type="domain" description="Reverse transcriptase zinc-binding" evidence="1">
    <location>
        <begin position="165"/>
        <end position="250"/>
    </location>
</feature>
<reference evidence="2" key="1">
    <citation type="journal article" date="2025" name="Foods">
        <title>Unveiling the Microbial Signatures of Arabica Coffee Cherries: Insights into Ripeness Specific Diversity, Functional Traits, and Implications for Quality and Safety.</title>
        <authorList>
            <consortium name="RefSeq"/>
            <person name="Tenea G.N."/>
            <person name="Cifuentes V."/>
            <person name="Reyes P."/>
            <person name="Cevallos-Vallejos M."/>
        </authorList>
    </citation>
    <scope>NUCLEOTIDE SEQUENCE [LARGE SCALE GENOMIC DNA]</scope>
</reference>
<dbReference type="GeneID" id="113693109"/>
<name>A0A6P6SNN2_COFAR</name>
<accession>A0A6P6SNN2</accession>
<evidence type="ECO:0000259" key="1">
    <source>
        <dbReference type="Pfam" id="PF13966"/>
    </source>
</evidence>
<dbReference type="RefSeq" id="XP_027067488.1">
    <property type="nucleotide sequence ID" value="XM_027211687.2"/>
</dbReference>
<protein>
    <recommendedName>
        <fullName evidence="1">Reverse transcriptase zinc-binding domain-containing protein</fullName>
    </recommendedName>
</protein>